<evidence type="ECO:0000256" key="1">
    <source>
        <dbReference type="ARBA" id="ARBA00034772"/>
    </source>
</evidence>
<dbReference type="InterPro" id="IPR019468">
    <property type="entry name" value="AdenyloSucc_lyase_C"/>
</dbReference>
<dbReference type="Pfam" id="PF10397">
    <property type="entry name" value="ADSL_C"/>
    <property type="match status" value="1"/>
</dbReference>
<dbReference type="SMART" id="SM00998">
    <property type="entry name" value="ADSL_C"/>
    <property type="match status" value="1"/>
</dbReference>
<feature type="domain" description="Adenylosuccinate lyase C-terminal" evidence="3">
    <location>
        <begin position="439"/>
        <end position="519"/>
    </location>
</feature>
<dbReference type="Pfam" id="PF00206">
    <property type="entry name" value="Lyase_1"/>
    <property type="match status" value="2"/>
</dbReference>
<dbReference type="Gene3D" id="1.10.275.10">
    <property type="entry name" value="Fumarase/aspartase (N-terminal domain)"/>
    <property type="match status" value="1"/>
</dbReference>
<dbReference type="AlphaFoldDB" id="A0A6A6H1L1"/>
<protein>
    <submittedName>
        <fullName evidence="4">Beta carboxy-cis-cis-muconate lactonizing enzyme, cyloisomerase, CLME2</fullName>
    </submittedName>
</protein>
<dbReference type="InterPro" id="IPR008948">
    <property type="entry name" value="L-Aspartase-like"/>
</dbReference>
<accession>A0A6A6H1L1</accession>
<dbReference type="CDD" id="cd01597">
    <property type="entry name" value="pCLME"/>
    <property type="match status" value="1"/>
</dbReference>
<dbReference type="InterPro" id="IPR000362">
    <property type="entry name" value="Fumarate_lyase_fam"/>
</dbReference>
<dbReference type="Gene3D" id="1.10.40.30">
    <property type="entry name" value="Fumarase/aspartase (C-terminal domain)"/>
    <property type="match status" value="1"/>
</dbReference>
<evidence type="ECO:0000259" key="3">
    <source>
        <dbReference type="SMART" id="SM00998"/>
    </source>
</evidence>
<keyword evidence="5" id="KW-1185">Reference proteome</keyword>
<feature type="region of interest" description="Disordered" evidence="2">
    <location>
        <begin position="261"/>
        <end position="280"/>
    </location>
</feature>
<dbReference type="PRINTS" id="PR00145">
    <property type="entry name" value="ARGSUCLYASE"/>
</dbReference>
<organism evidence="4 5">
    <name type="scientific">Viridothelium virens</name>
    <name type="common">Speckled blister lichen</name>
    <name type="synonym">Trypethelium virens</name>
    <dbReference type="NCBI Taxonomy" id="1048519"/>
    <lineage>
        <taxon>Eukaryota</taxon>
        <taxon>Fungi</taxon>
        <taxon>Dikarya</taxon>
        <taxon>Ascomycota</taxon>
        <taxon>Pezizomycotina</taxon>
        <taxon>Dothideomycetes</taxon>
        <taxon>Dothideomycetes incertae sedis</taxon>
        <taxon>Trypetheliales</taxon>
        <taxon>Trypetheliaceae</taxon>
        <taxon>Viridothelium</taxon>
    </lineage>
</organism>
<dbReference type="PANTHER" id="PTHR43172:SF2">
    <property type="entry name" value="ADENYLOSUCCINATE LYASE C-TERMINAL DOMAIN-CONTAINING PROTEIN"/>
    <property type="match status" value="1"/>
</dbReference>
<gene>
    <name evidence="4" type="ORF">EV356DRAFT_276305</name>
</gene>
<dbReference type="OrthoDB" id="406045at2759"/>
<dbReference type="Proteomes" id="UP000800092">
    <property type="component" value="Unassembled WGS sequence"/>
</dbReference>
<dbReference type="Gene3D" id="1.20.200.10">
    <property type="entry name" value="Fumarase/aspartase (Central domain)"/>
    <property type="match status" value="1"/>
</dbReference>
<proteinExistence type="inferred from homology"/>
<keyword evidence="4" id="KW-0413">Isomerase</keyword>
<sequence length="524" mass="58711">MAYTRSGFLAQEMYSIARWSQNLVPIPQQHYFSIYRRQTPNMLSRLPWRTKNRQMTTMLDSDIFHNVFNTAETSKIWSDETRTSYYLDFEAALATVQARLNIIPQKAADEIAKVCKWEEIDVEQLRKKTELIGYPVLPVVQQLVKKVNMVEDRLGEWTHWGATTQDLTDTATVLQLRDTLDIVDRKIAAIVAALEKLCEKYRTAPMAARSNLQQAVPISFGFKAARLLASFQRHQARLRDLRPRLLVLEFSGAAGTLATLSPTSAFGPAPPPRSPSEDKPLGLRCQDLLAAELGLRVPLIAWHTERDSIAEIGNAFAILTATCAKFATDLKLMMQTEVGEAREPYVAHRGSSSTMPQKRNPIGCAYICAMSSSVRSMANGLVEAVVADHERSTGPWEIEWIMLPQVCCLTVAILAHTQYLLEGLEVDEDAMRKNLAMTRGKVVSEAVMMGLGKKLGRQYAHDLVYEVCRKADVDGRPLVDLLLENEKIENSGVGEEEIRSLCDPGNYLGLSAEMVDLVVKNRQR</sequence>
<dbReference type="GO" id="GO:0016853">
    <property type="term" value="F:isomerase activity"/>
    <property type="evidence" value="ECO:0007669"/>
    <property type="project" value="UniProtKB-KW"/>
</dbReference>
<evidence type="ECO:0000313" key="4">
    <source>
        <dbReference type="EMBL" id="KAF2231905.1"/>
    </source>
</evidence>
<dbReference type="EMBL" id="ML991821">
    <property type="protein sequence ID" value="KAF2231905.1"/>
    <property type="molecule type" value="Genomic_DNA"/>
</dbReference>
<dbReference type="InterPro" id="IPR022761">
    <property type="entry name" value="Fumarate_lyase_N"/>
</dbReference>
<evidence type="ECO:0000256" key="2">
    <source>
        <dbReference type="SAM" id="MobiDB-lite"/>
    </source>
</evidence>
<dbReference type="PRINTS" id="PR00149">
    <property type="entry name" value="FUMRATELYASE"/>
</dbReference>
<dbReference type="InterPro" id="IPR024083">
    <property type="entry name" value="Fumarase/histidase_N"/>
</dbReference>
<evidence type="ECO:0000313" key="5">
    <source>
        <dbReference type="Proteomes" id="UP000800092"/>
    </source>
</evidence>
<dbReference type="SUPFAM" id="SSF48557">
    <property type="entry name" value="L-aspartase-like"/>
    <property type="match status" value="1"/>
</dbReference>
<reference evidence="4" key="1">
    <citation type="journal article" date="2020" name="Stud. Mycol.">
        <title>101 Dothideomycetes genomes: a test case for predicting lifestyles and emergence of pathogens.</title>
        <authorList>
            <person name="Haridas S."/>
            <person name="Albert R."/>
            <person name="Binder M."/>
            <person name="Bloem J."/>
            <person name="Labutti K."/>
            <person name="Salamov A."/>
            <person name="Andreopoulos B."/>
            <person name="Baker S."/>
            <person name="Barry K."/>
            <person name="Bills G."/>
            <person name="Bluhm B."/>
            <person name="Cannon C."/>
            <person name="Castanera R."/>
            <person name="Culley D."/>
            <person name="Daum C."/>
            <person name="Ezra D."/>
            <person name="Gonzalez J."/>
            <person name="Henrissat B."/>
            <person name="Kuo A."/>
            <person name="Liang C."/>
            <person name="Lipzen A."/>
            <person name="Lutzoni F."/>
            <person name="Magnuson J."/>
            <person name="Mondo S."/>
            <person name="Nolan M."/>
            <person name="Ohm R."/>
            <person name="Pangilinan J."/>
            <person name="Park H.-J."/>
            <person name="Ramirez L."/>
            <person name="Alfaro M."/>
            <person name="Sun H."/>
            <person name="Tritt A."/>
            <person name="Yoshinaga Y."/>
            <person name="Zwiers L.-H."/>
            <person name="Turgeon B."/>
            <person name="Goodwin S."/>
            <person name="Spatafora J."/>
            <person name="Crous P."/>
            <person name="Grigoriev I."/>
        </authorList>
    </citation>
    <scope>NUCLEOTIDE SEQUENCE</scope>
    <source>
        <strain evidence="4">Tuck. ex Michener</strain>
    </source>
</reference>
<name>A0A6A6H1L1_VIRVR</name>
<comment type="similarity">
    <text evidence="1">Belongs to the class-II fumarase/aspartase family.</text>
</comment>
<dbReference type="PANTHER" id="PTHR43172">
    <property type="entry name" value="ADENYLOSUCCINATE LYASE"/>
    <property type="match status" value="1"/>
</dbReference>